<evidence type="ECO:0000313" key="4">
    <source>
        <dbReference type="Proteomes" id="UP000603141"/>
    </source>
</evidence>
<protein>
    <submittedName>
        <fullName evidence="3">von Willebrand factor type A domain-containing protein</fullName>
    </submittedName>
</protein>
<dbReference type="Pfam" id="PF12450">
    <property type="entry name" value="vWF_A"/>
    <property type="match status" value="1"/>
</dbReference>
<dbReference type="RefSeq" id="WP_200266623.1">
    <property type="nucleotide sequence ID" value="NZ_JAENIJ010000001.1"/>
</dbReference>
<keyword evidence="1" id="KW-0812">Transmembrane</keyword>
<name>A0A934VUW9_9BACT</name>
<feature type="transmembrane region" description="Helical" evidence="1">
    <location>
        <begin position="97"/>
        <end position="117"/>
    </location>
</feature>
<evidence type="ECO:0000256" key="1">
    <source>
        <dbReference type="SAM" id="Phobius"/>
    </source>
</evidence>
<keyword evidence="1" id="KW-0472">Membrane</keyword>
<evidence type="ECO:0000313" key="3">
    <source>
        <dbReference type="EMBL" id="MBK1880939.1"/>
    </source>
</evidence>
<evidence type="ECO:0000259" key="2">
    <source>
        <dbReference type="Pfam" id="PF12450"/>
    </source>
</evidence>
<dbReference type="Proteomes" id="UP000603141">
    <property type="component" value="Unassembled WGS sequence"/>
</dbReference>
<keyword evidence="1" id="KW-1133">Transmembrane helix</keyword>
<dbReference type="InterPro" id="IPR022156">
    <property type="entry name" value="Uncharacterised_YfbK_N"/>
</dbReference>
<keyword evidence="4" id="KW-1185">Reference proteome</keyword>
<dbReference type="EMBL" id="JAENIJ010000001">
    <property type="protein sequence ID" value="MBK1880939.1"/>
    <property type="molecule type" value="Genomic_DNA"/>
</dbReference>
<comment type="caution">
    <text evidence="3">The sequence shown here is derived from an EMBL/GenBank/DDBJ whole genome shotgun (WGS) entry which is preliminary data.</text>
</comment>
<organism evidence="3 4">
    <name type="scientific">Luteolibacter pohnpeiensis</name>
    <dbReference type="NCBI Taxonomy" id="454153"/>
    <lineage>
        <taxon>Bacteria</taxon>
        <taxon>Pseudomonadati</taxon>
        <taxon>Verrucomicrobiota</taxon>
        <taxon>Verrucomicrobiia</taxon>
        <taxon>Verrucomicrobiales</taxon>
        <taxon>Verrucomicrobiaceae</taxon>
        <taxon>Luteolibacter</taxon>
    </lineage>
</organism>
<accession>A0A934VUW9</accession>
<sequence>MTLTPEDPRLTSYLLGELSPEEAAAVEKAVAEDPKLQAALSKFDDIRELIGDSLMRNDYQLHADQQDAVRRSAVLADRTRKLTPAPVAVRKFPIKPVLIALGTVAVVVILGAVIFGGSKDQPVASSGSPEASTPDESVAAPALPKFAIGPDNPSGFSAAPVLENRPDEAEFPPLLFRNPIAASESPVLSLPIRSGHTSLDWVSNFIHQNSKLPPVNSVRIEEFLNAFELLPAGSAAIAKGVSLSAEAISCPWKPSAVLLIVSLRGAPNANHEVTASFRADPTMVSHYRLLGYSPMSGEGKDLPMTTQVPAKSMVTLALVIEPQGVAKNFGTLDWTVDHESAPAVPMVFNPSNEPSDDARFAALVCTYGQWLAGDQRGIIDTEIVAAMAREVASESISPERYSFLELIDRSLSL</sequence>
<gene>
    <name evidence="3" type="ORF">JIN85_00850</name>
</gene>
<reference evidence="3" key="1">
    <citation type="submission" date="2021-01" db="EMBL/GenBank/DDBJ databases">
        <title>Modified the classification status of verrucomicrobia.</title>
        <authorList>
            <person name="Feng X."/>
        </authorList>
    </citation>
    <scope>NUCLEOTIDE SEQUENCE</scope>
    <source>
        <strain evidence="3">KCTC 22041</strain>
    </source>
</reference>
<dbReference type="AlphaFoldDB" id="A0A934VUW9"/>
<feature type="domain" description="Uncharacterised protein YfbK N-terminal" evidence="2">
    <location>
        <begin position="183"/>
        <end position="259"/>
    </location>
</feature>
<proteinExistence type="predicted"/>